<dbReference type="InterPro" id="IPR030400">
    <property type="entry name" value="Sedolisin_dom"/>
</dbReference>
<evidence type="ECO:0000256" key="5">
    <source>
        <dbReference type="ARBA" id="ARBA00022825"/>
    </source>
</evidence>
<feature type="active site" description="Charge relay system" evidence="8">
    <location>
        <position position="464"/>
    </location>
</feature>
<accession>A0AAD7HUX1</accession>
<feature type="active site" description="Charge relay system" evidence="8">
    <location>
        <position position="271"/>
    </location>
</feature>
<protein>
    <submittedName>
        <fullName evidence="10">Family S53 protease</fullName>
    </submittedName>
</protein>
<feature type="binding site" evidence="8">
    <location>
        <position position="526"/>
    </location>
    <ligand>
        <name>Ca(2+)</name>
        <dbReference type="ChEBI" id="CHEBI:29108"/>
    </ligand>
</feature>
<dbReference type="GO" id="GO:0005576">
    <property type="term" value="C:extracellular region"/>
    <property type="evidence" value="ECO:0007669"/>
    <property type="project" value="UniProtKB-SubCell"/>
</dbReference>
<keyword evidence="11" id="KW-1185">Reference proteome</keyword>
<feature type="binding site" evidence="8">
    <location>
        <position position="508"/>
    </location>
    <ligand>
        <name>Ca(2+)</name>
        <dbReference type="ChEBI" id="CHEBI:29108"/>
    </ligand>
</feature>
<keyword evidence="3 8" id="KW-0479">Metal-binding</keyword>
<organism evidence="10 11">
    <name type="scientific">Mycena maculata</name>
    <dbReference type="NCBI Taxonomy" id="230809"/>
    <lineage>
        <taxon>Eukaryota</taxon>
        <taxon>Fungi</taxon>
        <taxon>Dikarya</taxon>
        <taxon>Basidiomycota</taxon>
        <taxon>Agaricomycotina</taxon>
        <taxon>Agaricomycetes</taxon>
        <taxon>Agaricomycetidae</taxon>
        <taxon>Agaricales</taxon>
        <taxon>Marasmiineae</taxon>
        <taxon>Mycenaceae</taxon>
        <taxon>Mycena</taxon>
    </lineage>
</organism>
<evidence type="ECO:0000256" key="3">
    <source>
        <dbReference type="ARBA" id="ARBA00022723"/>
    </source>
</evidence>
<evidence type="ECO:0000259" key="9">
    <source>
        <dbReference type="PROSITE" id="PS51695"/>
    </source>
</evidence>
<keyword evidence="6 8" id="KW-0106">Calcium</keyword>
<keyword evidence="2 8" id="KW-0645">Protease</keyword>
<dbReference type="GO" id="GO:0004252">
    <property type="term" value="F:serine-type endopeptidase activity"/>
    <property type="evidence" value="ECO:0007669"/>
    <property type="project" value="UniProtKB-UniRule"/>
</dbReference>
<dbReference type="CDD" id="cd11377">
    <property type="entry name" value="Pro-peptidase_S53"/>
    <property type="match status" value="1"/>
</dbReference>
<feature type="active site" description="Charge relay system" evidence="8">
    <location>
        <position position="267"/>
    </location>
</feature>
<feature type="binding site" evidence="8">
    <location>
        <position position="507"/>
    </location>
    <ligand>
        <name>Ca(2+)</name>
        <dbReference type="ChEBI" id="CHEBI:29108"/>
    </ligand>
</feature>
<dbReference type="InterPro" id="IPR036852">
    <property type="entry name" value="Peptidase_S8/S53_dom_sf"/>
</dbReference>
<dbReference type="InterPro" id="IPR050819">
    <property type="entry name" value="Tripeptidyl-peptidase_I"/>
</dbReference>
<keyword evidence="7" id="KW-0865">Zymogen</keyword>
<dbReference type="GO" id="GO:0008240">
    <property type="term" value="F:tripeptidyl-peptidase activity"/>
    <property type="evidence" value="ECO:0007669"/>
    <property type="project" value="TreeGrafter"/>
</dbReference>
<dbReference type="EMBL" id="JARJLG010000207">
    <property type="protein sequence ID" value="KAJ7728162.1"/>
    <property type="molecule type" value="Genomic_DNA"/>
</dbReference>
<evidence type="ECO:0000256" key="4">
    <source>
        <dbReference type="ARBA" id="ARBA00022801"/>
    </source>
</evidence>
<evidence type="ECO:0000313" key="11">
    <source>
        <dbReference type="Proteomes" id="UP001215280"/>
    </source>
</evidence>
<dbReference type="SUPFAM" id="SSF54897">
    <property type="entry name" value="Protease propeptides/inhibitors"/>
    <property type="match status" value="1"/>
</dbReference>
<dbReference type="SUPFAM" id="SSF52743">
    <property type="entry name" value="Subtilisin-like"/>
    <property type="match status" value="1"/>
</dbReference>
<sequence length="547" mass="56634">MGRRAMVIHESVTAVPSGFAPAGTVPPSQEITLRIALVQSDIAGLQEKTYAVSDPANALYGQHLTPEQVTKYVQPSSETVSAVSEWLSENGLAAKSISPAGDMLQISLSVGQADELLATRFSLFKHAASGTTSIRTLAYSVPVSVQNHIQFVHPTIAFVPPLTGGPGFTAVSPKGEAATVPLTSDTVPSSCASLVTPACLQALYGFPTARAIDSTSNILAVSGYNDNTHFPQSFLSMFLPDFEGSTFTLQTLDGGENDQTLSDAGSEADFDVEYAIGMAAGVPVTFISVGFDFNDDAGGFLDTVNFILAEPAATRPTVLTTSYGFNEEDLPTSVLVEMCNAYMQLGAIGISVFFSSGDGGVSGIQSNTCTSFIPTAPSSCPFVTSVGGTTGVSPEIAATLSGGGFSNVFTTPSYQASDVAAYLGSIGNEYSGLYNASGRGFPDVSAQAIDVEFIWKLFDFTGTSCSTPIFASMVSLINDRLIAAGKPVLGFLNPFLYSAAGRAALTDITIGTNPGCGTVGFFASAGWDPVTGLGTPNFDLLLTAVGL</sequence>
<feature type="domain" description="Peptidase S53" evidence="9">
    <location>
        <begin position="194"/>
        <end position="547"/>
    </location>
</feature>
<comment type="subcellular location">
    <subcellularLocation>
        <location evidence="1">Secreted</location>
        <location evidence="1">Extracellular space</location>
    </subcellularLocation>
</comment>
<dbReference type="Gene3D" id="3.40.50.200">
    <property type="entry name" value="Peptidase S8/S53 domain"/>
    <property type="match status" value="1"/>
</dbReference>
<keyword evidence="5 8" id="KW-0720">Serine protease</keyword>
<evidence type="ECO:0000256" key="2">
    <source>
        <dbReference type="ARBA" id="ARBA00022670"/>
    </source>
</evidence>
<dbReference type="CDD" id="cd04056">
    <property type="entry name" value="Peptidases_S53"/>
    <property type="match status" value="1"/>
</dbReference>
<evidence type="ECO:0000256" key="8">
    <source>
        <dbReference type="PROSITE-ProRule" id="PRU01032"/>
    </source>
</evidence>
<evidence type="ECO:0000256" key="7">
    <source>
        <dbReference type="ARBA" id="ARBA00023145"/>
    </source>
</evidence>
<dbReference type="PANTHER" id="PTHR14218">
    <property type="entry name" value="PROTEASE S8 TRIPEPTIDYL PEPTIDASE I CLN2"/>
    <property type="match status" value="1"/>
</dbReference>
<evidence type="ECO:0000256" key="6">
    <source>
        <dbReference type="ARBA" id="ARBA00022837"/>
    </source>
</evidence>
<name>A0AAD7HUX1_9AGAR</name>
<dbReference type="GO" id="GO:0006508">
    <property type="term" value="P:proteolysis"/>
    <property type="evidence" value="ECO:0007669"/>
    <property type="project" value="UniProtKB-KW"/>
</dbReference>
<evidence type="ECO:0000313" key="10">
    <source>
        <dbReference type="EMBL" id="KAJ7728162.1"/>
    </source>
</evidence>
<dbReference type="Proteomes" id="UP001215280">
    <property type="component" value="Unassembled WGS sequence"/>
</dbReference>
<dbReference type="InterPro" id="IPR015366">
    <property type="entry name" value="S53_propep"/>
</dbReference>
<reference evidence="10" key="1">
    <citation type="submission" date="2023-03" db="EMBL/GenBank/DDBJ databases">
        <title>Massive genome expansion in bonnet fungi (Mycena s.s.) driven by repeated elements and novel gene families across ecological guilds.</title>
        <authorList>
            <consortium name="Lawrence Berkeley National Laboratory"/>
            <person name="Harder C.B."/>
            <person name="Miyauchi S."/>
            <person name="Viragh M."/>
            <person name="Kuo A."/>
            <person name="Thoen E."/>
            <person name="Andreopoulos B."/>
            <person name="Lu D."/>
            <person name="Skrede I."/>
            <person name="Drula E."/>
            <person name="Henrissat B."/>
            <person name="Morin E."/>
            <person name="Kohler A."/>
            <person name="Barry K."/>
            <person name="LaButti K."/>
            <person name="Morin E."/>
            <person name="Salamov A."/>
            <person name="Lipzen A."/>
            <person name="Mereny Z."/>
            <person name="Hegedus B."/>
            <person name="Baldrian P."/>
            <person name="Stursova M."/>
            <person name="Weitz H."/>
            <person name="Taylor A."/>
            <person name="Grigoriev I.V."/>
            <person name="Nagy L.G."/>
            <person name="Martin F."/>
            <person name="Kauserud H."/>
        </authorList>
    </citation>
    <scope>NUCLEOTIDE SEQUENCE</scope>
    <source>
        <strain evidence="10">CBHHK188m</strain>
    </source>
</reference>
<feature type="binding site" evidence="8">
    <location>
        <position position="528"/>
    </location>
    <ligand>
        <name>Ca(2+)</name>
        <dbReference type="ChEBI" id="CHEBI:29108"/>
    </ligand>
</feature>
<gene>
    <name evidence="10" type="ORF">DFH07DRAFT_851346</name>
</gene>
<dbReference type="PANTHER" id="PTHR14218:SF15">
    <property type="entry name" value="TRIPEPTIDYL-PEPTIDASE 1"/>
    <property type="match status" value="1"/>
</dbReference>
<proteinExistence type="predicted"/>
<dbReference type="PROSITE" id="PS51695">
    <property type="entry name" value="SEDOLISIN"/>
    <property type="match status" value="1"/>
</dbReference>
<dbReference type="SMART" id="SM00944">
    <property type="entry name" value="Pro-kuma_activ"/>
    <property type="match status" value="1"/>
</dbReference>
<dbReference type="GO" id="GO:0046872">
    <property type="term" value="F:metal ion binding"/>
    <property type="evidence" value="ECO:0007669"/>
    <property type="project" value="UniProtKB-UniRule"/>
</dbReference>
<dbReference type="AlphaFoldDB" id="A0AAD7HUX1"/>
<comment type="caution">
    <text evidence="10">The sequence shown here is derived from an EMBL/GenBank/DDBJ whole genome shotgun (WGS) entry which is preliminary data.</text>
</comment>
<comment type="cofactor">
    <cofactor evidence="8">
        <name>Ca(2+)</name>
        <dbReference type="ChEBI" id="CHEBI:29108"/>
    </cofactor>
    <text evidence="8">Binds 1 Ca(2+) ion per subunit.</text>
</comment>
<keyword evidence="4 8" id="KW-0378">Hydrolase</keyword>
<dbReference type="Pfam" id="PF09286">
    <property type="entry name" value="Pro-kuma_activ"/>
    <property type="match status" value="1"/>
</dbReference>
<evidence type="ECO:0000256" key="1">
    <source>
        <dbReference type="ARBA" id="ARBA00004239"/>
    </source>
</evidence>